<proteinExistence type="inferred from homology"/>
<evidence type="ECO:0000256" key="1">
    <source>
        <dbReference type="ARBA" id="ARBA00005889"/>
    </source>
</evidence>
<gene>
    <name evidence="9" type="ORF">RND81_07G060500</name>
</gene>
<dbReference type="Proteomes" id="UP001443914">
    <property type="component" value="Unassembled WGS sequence"/>
</dbReference>
<dbReference type="PANTHER" id="PTHR31669">
    <property type="entry name" value="PROTEIN FAR1-RELATED SEQUENCE 10-RELATED"/>
    <property type="match status" value="1"/>
</dbReference>
<dbReference type="PANTHER" id="PTHR31669:SF283">
    <property type="entry name" value="PROTEIN FAR1-RELATED SEQUENCE"/>
    <property type="match status" value="1"/>
</dbReference>
<comment type="caution">
    <text evidence="9">The sequence shown here is derived from an EMBL/GenBank/DDBJ whole genome shotgun (WGS) entry which is preliminary data.</text>
</comment>
<evidence type="ECO:0000259" key="8">
    <source>
        <dbReference type="PROSITE" id="PS50966"/>
    </source>
</evidence>
<dbReference type="SMART" id="SM00575">
    <property type="entry name" value="ZnF_PMZ"/>
    <property type="match status" value="1"/>
</dbReference>
<accession>A0AAW1JNQ4</accession>
<dbReference type="InterPro" id="IPR007527">
    <property type="entry name" value="Znf_SWIM"/>
</dbReference>
<evidence type="ECO:0000313" key="10">
    <source>
        <dbReference type="Proteomes" id="UP001443914"/>
    </source>
</evidence>
<feature type="compositionally biased region" description="Polar residues" evidence="7">
    <location>
        <begin position="301"/>
        <end position="314"/>
    </location>
</feature>
<evidence type="ECO:0000313" key="9">
    <source>
        <dbReference type="EMBL" id="KAK9705483.1"/>
    </source>
</evidence>
<evidence type="ECO:0000256" key="4">
    <source>
        <dbReference type="ARBA" id="ARBA00022833"/>
    </source>
</evidence>
<evidence type="ECO:0000256" key="2">
    <source>
        <dbReference type="ARBA" id="ARBA00022723"/>
    </source>
</evidence>
<comment type="function">
    <text evidence="6">Putative transcription activator involved in regulating light control of development.</text>
</comment>
<dbReference type="EMBL" id="JBDFQZ010000007">
    <property type="protein sequence ID" value="KAK9705483.1"/>
    <property type="molecule type" value="Genomic_DNA"/>
</dbReference>
<keyword evidence="4 6" id="KW-0862">Zinc</keyword>
<keyword evidence="6" id="KW-0539">Nucleus</keyword>
<keyword evidence="3 5" id="KW-0863">Zinc-finger</keyword>
<evidence type="ECO:0000256" key="7">
    <source>
        <dbReference type="SAM" id="MobiDB-lite"/>
    </source>
</evidence>
<evidence type="ECO:0000256" key="5">
    <source>
        <dbReference type="PROSITE-ProRule" id="PRU00325"/>
    </source>
</evidence>
<dbReference type="GO" id="GO:0008270">
    <property type="term" value="F:zinc ion binding"/>
    <property type="evidence" value="ECO:0007669"/>
    <property type="project" value="UniProtKB-UniRule"/>
</dbReference>
<dbReference type="InterPro" id="IPR031052">
    <property type="entry name" value="FHY3/FAR1"/>
</dbReference>
<reference evidence="9" key="1">
    <citation type="submission" date="2024-03" db="EMBL/GenBank/DDBJ databases">
        <title>WGS assembly of Saponaria officinalis var. Norfolk2.</title>
        <authorList>
            <person name="Jenkins J."/>
            <person name="Shu S."/>
            <person name="Grimwood J."/>
            <person name="Barry K."/>
            <person name="Goodstein D."/>
            <person name="Schmutz J."/>
            <person name="Leebens-Mack J."/>
            <person name="Osbourn A."/>
        </authorList>
    </citation>
    <scope>NUCLEOTIDE SEQUENCE [LARGE SCALE GENOMIC DNA]</scope>
    <source>
        <strain evidence="9">JIC</strain>
    </source>
</reference>
<dbReference type="GO" id="GO:0006355">
    <property type="term" value="P:regulation of DNA-templated transcription"/>
    <property type="evidence" value="ECO:0007669"/>
    <property type="project" value="UniProtKB-UniRule"/>
</dbReference>
<dbReference type="PROSITE" id="PS50966">
    <property type="entry name" value="ZF_SWIM"/>
    <property type="match status" value="1"/>
</dbReference>
<organism evidence="9 10">
    <name type="scientific">Saponaria officinalis</name>
    <name type="common">Common soapwort</name>
    <name type="synonym">Lychnis saponaria</name>
    <dbReference type="NCBI Taxonomy" id="3572"/>
    <lineage>
        <taxon>Eukaryota</taxon>
        <taxon>Viridiplantae</taxon>
        <taxon>Streptophyta</taxon>
        <taxon>Embryophyta</taxon>
        <taxon>Tracheophyta</taxon>
        <taxon>Spermatophyta</taxon>
        <taxon>Magnoliopsida</taxon>
        <taxon>eudicotyledons</taxon>
        <taxon>Gunneridae</taxon>
        <taxon>Pentapetalae</taxon>
        <taxon>Caryophyllales</taxon>
        <taxon>Caryophyllaceae</taxon>
        <taxon>Caryophylleae</taxon>
        <taxon>Saponaria</taxon>
    </lineage>
</organism>
<keyword evidence="2 6" id="KW-0479">Metal-binding</keyword>
<dbReference type="AlphaFoldDB" id="A0AAW1JNQ4"/>
<keyword evidence="10" id="KW-1185">Reference proteome</keyword>
<feature type="compositionally biased region" description="Basic and acidic residues" evidence="7">
    <location>
        <begin position="277"/>
        <end position="287"/>
    </location>
</feature>
<dbReference type="Pfam" id="PF04434">
    <property type="entry name" value="SWIM"/>
    <property type="match status" value="1"/>
</dbReference>
<evidence type="ECO:0000256" key="6">
    <source>
        <dbReference type="RuleBase" id="RU367018"/>
    </source>
</evidence>
<sequence length="320" mass="37045">MSSTQHSEQQNRFFKAFVNARTGLRGFIEQFDGALRSKVEEEKHNNFSCVDRSLRCDKSILVEEVFHKLYTNEKYKEVRAEVLGLLHTNVVIVLKMGSYTKYAAAEKIVNPVWKTTRKTFDVTIDTTNGEFNCTCKLFEFKGILCRHIIRCIEIEDVKFIPDKYIVNRWRKDLVRDYKSVRVNCYDPAESSRVKRSMDVTLRNDYILRLALQDDDSFGIYERGTAEVIKDLEAYSGIDNVNSFAAGGGSSRVWGRRRLQRRENNIRHFARNTSTADRSLKDPVDKRGSGRAPRPRQKNVRKNPNASQSTPSKSNQFDDDF</sequence>
<evidence type="ECO:0000256" key="3">
    <source>
        <dbReference type="ARBA" id="ARBA00022771"/>
    </source>
</evidence>
<dbReference type="InterPro" id="IPR006564">
    <property type="entry name" value="Znf_PMZ"/>
</dbReference>
<dbReference type="GO" id="GO:0005634">
    <property type="term" value="C:nucleus"/>
    <property type="evidence" value="ECO:0007669"/>
    <property type="project" value="UniProtKB-SubCell"/>
</dbReference>
<feature type="region of interest" description="Disordered" evidence="7">
    <location>
        <begin position="263"/>
        <end position="320"/>
    </location>
</feature>
<name>A0AAW1JNQ4_SAPOF</name>
<feature type="domain" description="SWIM-type" evidence="8">
    <location>
        <begin position="120"/>
        <end position="156"/>
    </location>
</feature>
<protein>
    <recommendedName>
        <fullName evidence="6">Protein FAR1-RELATED SEQUENCE</fullName>
    </recommendedName>
</protein>
<comment type="similarity">
    <text evidence="1 6">Belongs to the FHY3/FAR1 family.</text>
</comment>
<comment type="subcellular location">
    <subcellularLocation>
        <location evidence="6">Nucleus</location>
    </subcellularLocation>
</comment>